<comment type="catalytic activity">
    <reaction evidence="1">
        <text>ATP + protein L-histidine = ADP + protein N-phospho-L-histidine.</text>
        <dbReference type="EC" id="2.7.13.3"/>
    </reaction>
</comment>
<keyword evidence="9" id="KW-0812">Transmembrane</keyword>
<accession>A0A7Y9ZAU5</accession>
<evidence type="ECO:0000256" key="4">
    <source>
        <dbReference type="ARBA" id="ARBA00022679"/>
    </source>
</evidence>
<feature type="domain" description="Putative sensor" evidence="11">
    <location>
        <begin position="22"/>
        <end position="218"/>
    </location>
</feature>
<feature type="transmembrane region" description="Helical" evidence="9">
    <location>
        <begin position="142"/>
        <end position="163"/>
    </location>
</feature>
<keyword evidence="3" id="KW-0597">Phosphoprotein</keyword>
<feature type="transmembrane region" description="Helical" evidence="9">
    <location>
        <begin position="21"/>
        <end position="42"/>
    </location>
</feature>
<evidence type="ECO:0000256" key="2">
    <source>
        <dbReference type="ARBA" id="ARBA00012438"/>
    </source>
</evidence>
<dbReference type="Pfam" id="PF13796">
    <property type="entry name" value="Sensor"/>
    <property type="match status" value="1"/>
</dbReference>
<evidence type="ECO:0000256" key="5">
    <source>
        <dbReference type="ARBA" id="ARBA00022741"/>
    </source>
</evidence>
<dbReference type="GO" id="GO:0016020">
    <property type="term" value="C:membrane"/>
    <property type="evidence" value="ECO:0007669"/>
    <property type="project" value="InterPro"/>
</dbReference>
<reference evidence="12 13" key="1">
    <citation type="submission" date="2020-07" db="EMBL/GenBank/DDBJ databases">
        <title>Sequencing the genomes of 1000 actinobacteria strains.</title>
        <authorList>
            <person name="Klenk H.-P."/>
        </authorList>
    </citation>
    <scope>NUCLEOTIDE SEQUENCE [LARGE SCALE GENOMIC DNA]</scope>
    <source>
        <strain evidence="12 13">DSM 19970</strain>
    </source>
</reference>
<dbReference type="CDD" id="cd16917">
    <property type="entry name" value="HATPase_UhpB-NarQ-NarX-like"/>
    <property type="match status" value="1"/>
</dbReference>
<evidence type="ECO:0000256" key="3">
    <source>
        <dbReference type="ARBA" id="ARBA00022553"/>
    </source>
</evidence>
<dbReference type="SUPFAM" id="SSF55874">
    <property type="entry name" value="ATPase domain of HSP90 chaperone/DNA topoisomerase II/histidine kinase"/>
    <property type="match status" value="1"/>
</dbReference>
<keyword evidence="9" id="KW-0472">Membrane</keyword>
<dbReference type="Gene3D" id="3.30.565.10">
    <property type="entry name" value="Histidine kinase-like ATPase, C-terminal domain"/>
    <property type="match status" value="1"/>
</dbReference>
<dbReference type="Gene3D" id="1.20.5.1930">
    <property type="match status" value="1"/>
</dbReference>
<keyword evidence="7" id="KW-0067">ATP-binding</keyword>
<organism evidence="12 13">
    <name type="scientific">Demequina lutea</name>
    <dbReference type="NCBI Taxonomy" id="431489"/>
    <lineage>
        <taxon>Bacteria</taxon>
        <taxon>Bacillati</taxon>
        <taxon>Actinomycetota</taxon>
        <taxon>Actinomycetes</taxon>
        <taxon>Micrococcales</taxon>
        <taxon>Demequinaceae</taxon>
        <taxon>Demequina</taxon>
    </lineage>
</organism>
<feature type="transmembrane region" description="Helical" evidence="9">
    <location>
        <begin position="48"/>
        <end position="68"/>
    </location>
</feature>
<keyword evidence="5" id="KW-0547">Nucleotide-binding</keyword>
<evidence type="ECO:0000256" key="7">
    <source>
        <dbReference type="ARBA" id="ARBA00022840"/>
    </source>
</evidence>
<evidence type="ECO:0000259" key="11">
    <source>
        <dbReference type="Pfam" id="PF13796"/>
    </source>
</evidence>
<keyword evidence="6 12" id="KW-0418">Kinase</keyword>
<dbReference type="RefSeq" id="WP_062074527.1">
    <property type="nucleotide sequence ID" value="NZ_BBRC01000003.1"/>
</dbReference>
<dbReference type="AlphaFoldDB" id="A0A7Y9ZAU5"/>
<sequence length="460" mass="49154">MTGNNSYALILFRARFWREAAYLLLGLPLGLLWGIYAITMYFTGASLVIVWIGVPLLVLTHVSMRWIGASERGLANAMLDARIPAPPARRPVGMDGGRGDESRGVWSSLARWGRDVLFDGHAWRVAVWTVGRLVLGPLGFSLALVAVLMPVSVVGAIVQAAVYRLGWADWYGGGAGDHVSGILSFWALVGSPVALLLVPAFAWSVRGLAVLHVVFGRWALGASTSEEVRAATERAEIAEEQVRIDQELHDSIGHMITMNIIQAGAGAHVFESDPEFARQALRNIEERGRAAMGELDRIIATIRGDQQETRAPLAGVGDLGRLIEESRAAGMTIDAHIDAPPVPATVGRAAFAIVREALTNAARHAPGVPVSVRVERDGDALGLEVVNQAPPTPQTPWAKRNRRGLSGIRDRAALLGGRSTVGAEAGGFAVRALLPLDARLAAESPDPASPWASLRERVAP</sequence>
<name>A0A7Y9ZAU5_9MICO</name>
<feature type="transmembrane region" description="Helical" evidence="9">
    <location>
        <begin position="183"/>
        <end position="203"/>
    </location>
</feature>
<dbReference type="GO" id="GO:0000155">
    <property type="term" value="F:phosphorelay sensor kinase activity"/>
    <property type="evidence" value="ECO:0007669"/>
    <property type="project" value="InterPro"/>
</dbReference>
<dbReference type="OrthoDB" id="227596at2"/>
<comment type="caution">
    <text evidence="12">The sequence shown here is derived from an EMBL/GenBank/DDBJ whole genome shotgun (WGS) entry which is preliminary data.</text>
</comment>
<dbReference type="PANTHER" id="PTHR24421">
    <property type="entry name" value="NITRATE/NITRITE SENSOR PROTEIN NARX-RELATED"/>
    <property type="match status" value="1"/>
</dbReference>
<dbReference type="InterPro" id="IPR025828">
    <property type="entry name" value="Put_sensor_dom"/>
</dbReference>
<dbReference type="GO" id="GO:0046983">
    <property type="term" value="F:protein dimerization activity"/>
    <property type="evidence" value="ECO:0007669"/>
    <property type="project" value="InterPro"/>
</dbReference>
<dbReference type="InterPro" id="IPR036890">
    <property type="entry name" value="HATPase_C_sf"/>
</dbReference>
<dbReference type="Proteomes" id="UP000547973">
    <property type="component" value="Unassembled WGS sequence"/>
</dbReference>
<dbReference type="GO" id="GO:0005524">
    <property type="term" value="F:ATP binding"/>
    <property type="evidence" value="ECO:0007669"/>
    <property type="project" value="UniProtKB-KW"/>
</dbReference>
<evidence type="ECO:0000259" key="10">
    <source>
        <dbReference type="Pfam" id="PF07730"/>
    </source>
</evidence>
<keyword evidence="9" id="KW-1133">Transmembrane helix</keyword>
<evidence type="ECO:0000256" key="1">
    <source>
        <dbReference type="ARBA" id="ARBA00000085"/>
    </source>
</evidence>
<evidence type="ECO:0000256" key="6">
    <source>
        <dbReference type="ARBA" id="ARBA00022777"/>
    </source>
</evidence>
<dbReference type="InterPro" id="IPR050482">
    <property type="entry name" value="Sensor_HK_TwoCompSys"/>
</dbReference>
<evidence type="ECO:0000256" key="8">
    <source>
        <dbReference type="ARBA" id="ARBA00023012"/>
    </source>
</evidence>
<evidence type="ECO:0000313" key="13">
    <source>
        <dbReference type="Proteomes" id="UP000547973"/>
    </source>
</evidence>
<dbReference type="Pfam" id="PF07730">
    <property type="entry name" value="HisKA_3"/>
    <property type="match status" value="1"/>
</dbReference>
<dbReference type="EC" id="2.7.13.3" evidence="2"/>
<gene>
    <name evidence="12" type="ORF">BKA03_000824</name>
</gene>
<evidence type="ECO:0000313" key="12">
    <source>
        <dbReference type="EMBL" id="NYI40705.1"/>
    </source>
</evidence>
<feature type="domain" description="Signal transduction histidine kinase subgroup 3 dimerisation and phosphoacceptor" evidence="10">
    <location>
        <begin position="240"/>
        <end position="305"/>
    </location>
</feature>
<protein>
    <recommendedName>
        <fullName evidence="2">histidine kinase</fullName>
        <ecNumber evidence="2">2.7.13.3</ecNumber>
    </recommendedName>
</protein>
<evidence type="ECO:0000256" key="9">
    <source>
        <dbReference type="SAM" id="Phobius"/>
    </source>
</evidence>
<keyword evidence="8" id="KW-0902">Two-component regulatory system</keyword>
<dbReference type="PANTHER" id="PTHR24421:SF10">
    <property type="entry name" value="NITRATE_NITRITE SENSOR PROTEIN NARQ"/>
    <property type="match status" value="1"/>
</dbReference>
<dbReference type="EMBL" id="JACBZO010000001">
    <property type="protein sequence ID" value="NYI40705.1"/>
    <property type="molecule type" value="Genomic_DNA"/>
</dbReference>
<proteinExistence type="predicted"/>
<keyword evidence="13" id="KW-1185">Reference proteome</keyword>
<dbReference type="InterPro" id="IPR011712">
    <property type="entry name" value="Sig_transdc_His_kin_sub3_dim/P"/>
</dbReference>
<keyword evidence="4" id="KW-0808">Transferase</keyword>